<dbReference type="InterPro" id="IPR020568">
    <property type="entry name" value="Ribosomal_Su5_D2-typ_SF"/>
</dbReference>
<dbReference type="Pfam" id="PF03719">
    <property type="entry name" value="Ribosomal_S5_C"/>
    <property type="match status" value="1"/>
</dbReference>
<dbReference type="InterPro" id="IPR000851">
    <property type="entry name" value="Ribosomal_uS5"/>
</dbReference>
<dbReference type="GO" id="GO:1990904">
    <property type="term" value="C:ribonucleoprotein complex"/>
    <property type="evidence" value="ECO:0007669"/>
    <property type="project" value="UniProtKB-UniRule"/>
</dbReference>
<dbReference type="Pfam" id="PF00333">
    <property type="entry name" value="Ribosomal_S5"/>
    <property type="match status" value="1"/>
</dbReference>
<evidence type="ECO:0000259" key="8">
    <source>
        <dbReference type="PROSITE" id="PS50881"/>
    </source>
</evidence>
<dbReference type="PANTHER" id="PTHR48277">
    <property type="entry name" value="MITOCHONDRIAL RIBOSOMAL PROTEIN S5"/>
    <property type="match status" value="1"/>
</dbReference>
<dbReference type="GO" id="GO:0005737">
    <property type="term" value="C:cytoplasm"/>
    <property type="evidence" value="ECO:0007669"/>
    <property type="project" value="UniProtKB-ARBA"/>
</dbReference>
<reference evidence="9 10" key="1">
    <citation type="journal article" date="2016" name="Nat. Commun.">
        <title>Thousands of microbial genomes shed light on interconnected biogeochemical processes in an aquifer system.</title>
        <authorList>
            <person name="Anantharaman K."/>
            <person name="Brown C.T."/>
            <person name="Hug L.A."/>
            <person name="Sharon I."/>
            <person name="Castelle C.J."/>
            <person name="Probst A.J."/>
            <person name="Thomas B.C."/>
            <person name="Singh A."/>
            <person name="Wilkins M.J."/>
            <person name="Karaoz U."/>
            <person name="Brodie E.L."/>
            <person name="Williams K.H."/>
            <person name="Hubbard S.S."/>
            <person name="Banfield J.F."/>
        </authorList>
    </citation>
    <scope>NUCLEOTIDE SEQUENCE [LARGE SCALE GENOMIC DNA]</scope>
</reference>
<comment type="caution">
    <text evidence="9">The sequence shown here is derived from an EMBL/GenBank/DDBJ whole genome shotgun (WGS) entry which is preliminary data.</text>
</comment>
<evidence type="ECO:0000256" key="4">
    <source>
        <dbReference type="ARBA" id="ARBA00035255"/>
    </source>
</evidence>
<dbReference type="GO" id="GO:0006412">
    <property type="term" value="P:translation"/>
    <property type="evidence" value="ECO:0007669"/>
    <property type="project" value="InterPro"/>
</dbReference>
<dbReference type="SUPFAM" id="SSF54768">
    <property type="entry name" value="dsRNA-binding domain-like"/>
    <property type="match status" value="1"/>
</dbReference>
<dbReference type="InterPro" id="IPR005324">
    <property type="entry name" value="Ribosomal_uS5_C"/>
</dbReference>
<dbReference type="GO" id="GO:0003723">
    <property type="term" value="F:RNA binding"/>
    <property type="evidence" value="ECO:0007669"/>
    <property type="project" value="InterPro"/>
</dbReference>
<comment type="similarity">
    <text evidence="1 7">Belongs to the universal ribosomal protein uS5 family.</text>
</comment>
<accession>A0A1F6CZW2</accession>
<dbReference type="GO" id="GO:0005840">
    <property type="term" value="C:ribosome"/>
    <property type="evidence" value="ECO:0007669"/>
    <property type="project" value="UniProtKB-KW"/>
</dbReference>
<dbReference type="SUPFAM" id="SSF54211">
    <property type="entry name" value="Ribosomal protein S5 domain 2-like"/>
    <property type="match status" value="1"/>
</dbReference>
<gene>
    <name evidence="9" type="ORF">A3D62_01180</name>
</gene>
<protein>
    <recommendedName>
        <fullName evidence="4">Small ribosomal subunit protein uS5</fullName>
    </recommendedName>
    <alternativeName>
        <fullName evidence="5">30S ribosomal protein S5</fullName>
    </alternativeName>
</protein>
<evidence type="ECO:0000256" key="3">
    <source>
        <dbReference type="ARBA" id="ARBA00023274"/>
    </source>
</evidence>
<evidence type="ECO:0000313" key="10">
    <source>
        <dbReference type="Proteomes" id="UP000177659"/>
    </source>
</evidence>
<dbReference type="GO" id="GO:0003735">
    <property type="term" value="F:structural constituent of ribosome"/>
    <property type="evidence" value="ECO:0007669"/>
    <property type="project" value="UniProtKB-UniRule"/>
</dbReference>
<evidence type="ECO:0000256" key="6">
    <source>
        <dbReference type="PROSITE-ProRule" id="PRU00268"/>
    </source>
</evidence>
<feature type="domain" description="S5 DRBM" evidence="8">
    <location>
        <begin position="20"/>
        <end position="83"/>
    </location>
</feature>
<dbReference type="Proteomes" id="UP000177659">
    <property type="component" value="Unassembled WGS sequence"/>
</dbReference>
<evidence type="ECO:0000256" key="1">
    <source>
        <dbReference type="ARBA" id="ARBA00008945"/>
    </source>
</evidence>
<dbReference type="AlphaFoldDB" id="A0A1F6CZW2"/>
<dbReference type="PANTHER" id="PTHR48277:SF1">
    <property type="entry name" value="MITOCHONDRIAL RIBOSOMAL PROTEIN S5"/>
    <property type="match status" value="1"/>
</dbReference>
<evidence type="ECO:0000313" key="9">
    <source>
        <dbReference type="EMBL" id="OGG54571.1"/>
    </source>
</evidence>
<dbReference type="InterPro" id="IPR013810">
    <property type="entry name" value="Ribosomal_uS5_N"/>
</dbReference>
<dbReference type="PROSITE" id="PS50881">
    <property type="entry name" value="S5_DSRBD"/>
    <property type="match status" value="1"/>
</dbReference>
<dbReference type="FunFam" id="3.30.230.10:FF:000002">
    <property type="entry name" value="30S ribosomal protein S5"/>
    <property type="match status" value="1"/>
</dbReference>
<dbReference type="InterPro" id="IPR014721">
    <property type="entry name" value="Ribsml_uS5_D2-typ_fold_subgr"/>
</dbReference>
<dbReference type="Gene3D" id="3.30.160.20">
    <property type="match status" value="1"/>
</dbReference>
<evidence type="ECO:0000256" key="5">
    <source>
        <dbReference type="ARBA" id="ARBA00035519"/>
    </source>
</evidence>
<proteinExistence type="inferred from homology"/>
<evidence type="ECO:0000256" key="7">
    <source>
        <dbReference type="RuleBase" id="RU003823"/>
    </source>
</evidence>
<evidence type="ECO:0000256" key="2">
    <source>
        <dbReference type="ARBA" id="ARBA00022980"/>
    </source>
</evidence>
<dbReference type="EMBL" id="MFLC01000036">
    <property type="protein sequence ID" value="OGG54571.1"/>
    <property type="molecule type" value="Genomic_DNA"/>
</dbReference>
<name>A0A1F6CZW2_9BACT</name>
<keyword evidence="2 6" id="KW-0689">Ribosomal protein</keyword>
<dbReference type="Gene3D" id="3.30.230.10">
    <property type="match status" value="1"/>
</dbReference>
<keyword evidence="3 6" id="KW-0687">Ribonucleoprotein</keyword>
<sequence length="159" mass="17250">MPRKNQRRIVRREDRARSEFVQKIISIRRVTRVVAGGRRFAFSVAMVLGDKRGRVGVGTGKASDTALAIEKAIRSAKKAMIKPILTKDMSIPHDVSAKYSASVVQILPSPGRGLVAGSSVRVVLELAGITGVTSKLFSRSKNKLNNAQATIKALQQLKS</sequence>
<organism evidence="9 10">
    <name type="scientific">Candidatus Kaiserbacteria bacterium RIFCSPHIGHO2_02_FULL_49_11</name>
    <dbReference type="NCBI Taxonomy" id="1798489"/>
    <lineage>
        <taxon>Bacteria</taxon>
        <taxon>Candidatus Kaiseribacteriota</taxon>
    </lineage>
</organism>